<evidence type="ECO:0000256" key="1">
    <source>
        <dbReference type="SAM" id="MobiDB-lite"/>
    </source>
</evidence>
<keyword evidence="3" id="KW-0378">Hydrolase</keyword>
<reference evidence="3" key="1">
    <citation type="submission" date="2022-06" db="EMBL/GenBank/DDBJ databases">
        <title>New cyanobacteria of genus Symplocastrum in benthos of Lake Baikal.</title>
        <authorList>
            <person name="Sorokovikova E."/>
            <person name="Tikhonova I."/>
            <person name="Krasnopeev A."/>
            <person name="Evseev P."/>
            <person name="Gladkikh A."/>
            <person name="Belykh O."/>
        </authorList>
    </citation>
    <scope>NUCLEOTIDE SEQUENCE</scope>
    <source>
        <strain evidence="3">BBK-W-15</strain>
    </source>
</reference>
<evidence type="ECO:0000313" key="4">
    <source>
        <dbReference type="Proteomes" id="UP001204953"/>
    </source>
</evidence>
<dbReference type="GO" id="GO:0016798">
    <property type="term" value="F:hydrolase activity, acting on glycosyl bonds"/>
    <property type="evidence" value="ECO:0007669"/>
    <property type="project" value="UniProtKB-KW"/>
</dbReference>
<sequence>MRKITILIFTIIGLSLSYLNPLISHAKSPLLPTLEMGESLQTLIVQATAKLNDTLTEDQRLNAPNSQSPPTTPPRRADFLSQASSQVIGKGSKLSVNGRTLTVPWQQLKVGNSVRTLIGDGGIQQGLGVNLLSTGNLNRQPIEWFSNPQTTPIILASQLSGAYRYLDITDLAKVAGWQLQVEGDTLGLSSILTQVTNITTIPDESGFQILVDLNRPTPWQVSDERTSGVITLDSLANPSLIEKFKDKPPEQIEQGEEDAAPVAVVESKNQPTVRVEGSENQTIIKVDIPEGLRLQVFSLPNPYRLVIDLHPDNMVEKDIVWAPGIHWHQRYVNLEKERFPVVWLEVNPRAAGVILRPMWSNPTTQVGTAPLIQTSQLWQASAAINAGFFNRNTQMPLGAIRRDGKWFSGPILNRGAIAWTDNGKFKIGNLSLSETLITSNSESLPILLLNSGYVQSGISRYTSEWGPSYTTMTDNEVIIAVANNQIITQESAGITGKDVFAIPTNGYLLTLRGNETTTFANSLGIGTRVQIESNTVPAEFNNYPHILGAGPLLLQNRQLVLDAKAEKFSDAFAQQLAIRSTIGTTPSGTLIIAAIHNRAGGKGPSLTETAQLMEQMGAIDSLNFDGGSSTGLYLGGSLLNRSPATAARVHNSLGIFRPILP</sequence>
<accession>A0AAE3GSH1</accession>
<dbReference type="Pfam" id="PF09992">
    <property type="entry name" value="NAGPA"/>
    <property type="match status" value="1"/>
</dbReference>
<evidence type="ECO:0000259" key="2">
    <source>
        <dbReference type="Pfam" id="PF09992"/>
    </source>
</evidence>
<keyword evidence="3" id="KW-0326">Glycosidase</keyword>
<dbReference type="AlphaFoldDB" id="A0AAE3GSH1"/>
<dbReference type="InterPro" id="IPR018711">
    <property type="entry name" value="NAGPA"/>
</dbReference>
<name>A0AAE3GSH1_9CYAN</name>
<dbReference type="RefSeq" id="WP_254012709.1">
    <property type="nucleotide sequence ID" value="NZ_JAMZMM010000155.1"/>
</dbReference>
<organism evidence="3 4">
    <name type="scientific">Limnofasciculus baicalensis BBK-W-15</name>
    <dbReference type="NCBI Taxonomy" id="2699891"/>
    <lineage>
        <taxon>Bacteria</taxon>
        <taxon>Bacillati</taxon>
        <taxon>Cyanobacteriota</taxon>
        <taxon>Cyanophyceae</taxon>
        <taxon>Coleofasciculales</taxon>
        <taxon>Coleofasciculaceae</taxon>
        <taxon>Limnofasciculus</taxon>
        <taxon>Limnofasciculus baicalensis</taxon>
    </lineage>
</organism>
<dbReference type="EMBL" id="JAMZMM010000155">
    <property type="protein sequence ID" value="MCP2729935.1"/>
    <property type="molecule type" value="Genomic_DNA"/>
</dbReference>
<evidence type="ECO:0000313" key="3">
    <source>
        <dbReference type="EMBL" id="MCP2729935.1"/>
    </source>
</evidence>
<dbReference type="Proteomes" id="UP001204953">
    <property type="component" value="Unassembled WGS sequence"/>
</dbReference>
<proteinExistence type="predicted"/>
<comment type="caution">
    <text evidence="3">The sequence shown here is derived from an EMBL/GenBank/DDBJ whole genome shotgun (WGS) entry which is preliminary data.</text>
</comment>
<feature type="region of interest" description="Disordered" evidence="1">
    <location>
        <begin position="56"/>
        <end position="77"/>
    </location>
</feature>
<protein>
    <submittedName>
        <fullName evidence="3">Phosphodiester glycosidase family protein</fullName>
    </submittedName>
</protein>
<dbReference type="PANTHER" id="PTHR40446:SF2">
    <property type="entry name" value="N-ACETYLGLUCOSAMINE-1-PHOSPHODIESTER ALPHA-N-ACETYLGLUCOSAMINIDASE"/>
    <property type="match status" value="1"/>
</dbReference>
<gene>
    <name evidence="3" type="ORF">NJ959_15990</name>
</gene>
<keyword evidence="4" id="KW-1185">Reference proteome</keyword>
<feature type="domain" description="Phosphodiester glycosidase" evidence="2">
    <location>
        <begin position="477"/>
        <end position="656"/>
    </location>
</feature>
<dbReference type="PANTHER" id="PTHR40446">
    <property type="entry name" value="N-ACETYLGLUCOSAMINE-1-PHOSPHODIESTER ALPHA-N-ACETYLGLUCOSAMINIDASE"/>
    <property type="match status" value="1"/>
</dbReference>